<reference evidence="12 13" key="1">
    <citation type="journal article" date="2018" name="Nat. Ecol. Evol.">
        <title>Pezizomycetes genomes reveal the molecular basis of ectomycorrhizal truffle lifestyle.</title>
        <authorList>
            <person name="Murat C."/>
            <person name="Payen T."/>
            <person name="Noel B."/>
            <person name="Kuo A."/>
            <person name="Morin E."/>
            <person name="Chen J."/>
            <person name="Kohler A."/>
            <person name="Krizsan K."/>
            <person name="Balestrini R."/>
            <person name="Da Silva C."/>
            <person name="Montanini B."/>
            <person name="Hainaut M."/>
            <person name="Levati E."/>
            <person name="Barry K.W."/>
            <person name="Belfiori B."/>
            <person name="Cichocki N."/>
            <person name="Clum A."/>
            <person name="Dockter R.B."/>
            <person name="Fauchery L."/>
            <person name="Guy J."/>
            <person name="Iotti M."/>
            <person name="Le Tacon F."/>
            <person name="Lindquist E.A."/>
            <person name="Lipzen A."/>
            <person name="Malagnac F."/>
            <person name="Mello A."/>
            <person name="Molinier V."/>
            <person name="Miyauchi S."/>
            <person name="Poulain J."/>
            <person name="Riccioni C."/>
            <person name="Rubini A."/>
            <person name="Sitrit Y."/>
            <person name="Splivallo R."/>
            <person name="Traeger S."/>
            <person name="Wang M."/>
            <person name="Zifcakova L."/>
            <person name="Wipf D."/>
            <person name="Zambonelli A."/>
            <person name="Paolocci F."/>
            <person name="Nowrousian M."/>
            <person name="Ottonello S."/>
            <person name="Baldrian P."/>
            <person name="Spatafora J.W."/>
            <person name="Henrissat B."/>
            <person name="Nagy L.G."/>
            <person name="Aury J.M."/>
            <person name="Wincker P."/>
            <person name="Grigoriev I.V."/>
            <person name="Bonfante P."/>
            <person name="Martin F.M."/>
        </authorList>
    </citation>
    <scope>NUCLEOTIDE SEQUENCE [LARGE SCALE GENOMIC DNA]</scope>
    <source>
        <strain evidence="12 13">120613-1</strain>
    </source>
</reference>
<feature type="domain" description="Glycosyl hydrolase family 81 N-terminal" evidence="10">
    <location>
        <begin position="64"/>
        <end position="397"/>
    </location>
</feature>
<comment type="similarity">
    <text evidence="2">Belongs to the glycosyl hydrolase 81 family.</text>
</comment>
<dbReference type="AlphaFoldDB" id="A0A3N4J976"/>
<name>A0A3N4J976_9PEZI</name>
<keyword evidence="5" id="KW-0119">Carbohydrate metabolism</keyword>
<evidence type="ECO:0000256" key="3">
    <source>
        <dbReference type="ARBA" id="ARBA00012780"/>
    </source>
</evidence>
<dbReference type="PANTHER" id="PTHR31983:SF0">
    <property type="entry name" value="GLUCAN ENDO-1,3-BETA-D-GLUCOSIDASE 2"/>
    <property type="match status" value="1"/>
</dbReference>
<dbReference type="InterPro" id="IPR040720">
    <property type="entry name" value="GH81_C"/>
</dbReference>
<gene>
    <name evidence="12" type="ORF">L873DRAFT_1846369</name>
</gene>
<evidence type="ECO:0000259" key="11">
    <source>
        <dbReference type="Pfam" id="PF17652"/>
    </source>
</evidence>
<keyword evidence="8" id="KW-0624">Polysaccharide degradation</keyword>
<keyword evidence="6" id="KW-0326">Glycosidase</keyword>
<dbReference type="OrthoDB" id="4473401at2759"/>
<evidence type="ECO:0000259" key="10">
    <source>
        <dbReference type="Pfam" id="PF03639"/>
    </source>
</evidence>
<dbReference type="GO" id="GO:0000272">
    <property type="term" value="P:polysaccharide catabolic process"/>
    <property type="evidence" value="ECO:0007669"/>
    <property type="project" value="UniProtKB-KW"/>
</dbReference>
<evidence type="ECO:0000256" key="2">
    <source>
        <dbReference type="ARBA" id="ARBA00010730"/>
    </source>
</evidence>
<dbReference type="GO" id="GO:0071555">
    <property type="term" value="P:cell wall organization"/>
    <property type="evidence" value="ECO:0007669"/>
    <property type="project" value="UniProtKB-KW"/>
</dbReference>
<dbReference type="PANTHER" id="PTHR31983">
    <property type="entry name" value="ENDO-1,3(4)-BETA-GLUCANASE 1"/>
    <property type="match status" value="1"/>
</dbReference>
<dbReference type="EC" id="3.2.1.39" evidence="3"/>
<proteinExistence type="inferred from homology"/>
<organism evidence="12 13">
    <name type="scientific">Choiromyces venosus 120613-1</name>
    <dbReference type="NCBI Taxonomy" id="1336337"/>
    <lineage>
        <taxon>Eukaryota</taxon>
        <taxon>Fungi</taxon>
        <taxon>Dikarya</taxon>
        <taxon>Ascomycota</taxon>
        <taxon>Pezizomycotina</taxon>
        <taxon>Pezizomycetes</taxon>
        <taxon>Pezizales</taxon>
        <taxon>Tuberaceae</taxon>
        <taxon>Choiromyces</taxon>
    </lineage>
</organism>
<dbReference type="Gene3D" id="1.20.5.420">
    <property type="entry name" value="Immunoglobulin FC, subunit C"/>
    <property type="match status" value="1"/>
</dbReference>
<evidence type="ECO:0000256" key="4">
    <source>
        <dbReference type="ARBA" id="ARBA00022801"/>
    </source>
</evidence>
<evidence type="ECO:0000256" key="6">
    <source>
        <dbReference type="ARBA" id="ARBA00023295"/>
    </source>
</evidence>
<dbReference type="InterPro" id="IPR005200">
    <property type="entry name" value="Endo-beta-glucanase"/>
</dbReference>
<evidence type="ECO:0000256" key="5">
    <source>
        <dbReference type="ARBA" id="ARBA00023277"/>
    </source>
</evidence>
<dbReference type="PROSITE" id="PS52008">
    <property type="entry name" value="GH81"/>
    <property type="match status" value="1"/>
</dbReference>
<evidence type="ECO:0000256" key="7">
    <source>
        <dbReference type="ARBA" id="ARBA00023316"/>
    </source>
</evidence>
<dbReference type="Pfam" id="PF17652">
    <property type="entry name" value="Glyco_hydro81C"/>
    <property type="match status" value="1"/>
</dbReference>
<accession>A0A3N4J976</accession>
<dbReference type="Pfam" id="PF03639">
    <property type="entry name" value="Glyco_hydro_81"/>
    <property type="match status" value="1"/>
</dbReference>
<dbReference type="GO" id="GO:0042973">
    <property type="term" value="F:glucan endo-1,3-beta-D-glucosidase activity"/>
    <property type="evidence" value="ECO:0007669"/>
    <property type="project" value="UniProtKB-EC"/>
</dbReference>
<evidence type="ECO:0000313" key="12">
    <source>
        <dbReference type="EMBL" id="RPA94786.1"/>
    </source>
</evidence>
<feature type="domain" description="Glycosyl hydrolase family 81 C-terminal" evidence="11">
    <location>
        <begin position="405"/>
        <end position="769"/>
    </location>
</feature>
<dbReference type="Gene3D" id="2.70.98.30">
    <property type="entry name" value="Golgi alpha-mannosidase II, domain 4"/>
    <property type="match status" value="1"/>
</dbReference>
<feature type="chain" id="PRO_5018167527" description="glucan endo-1,3-beta-D-glucosidase" evidence="9">
    <location>
        <begin position="18"/>
        <end position="805"/>
    </location>
</feature>
<sequence>MRPTIFVVVSLITTAQALPLFGAIADLFKKPLDLLTPVSTDNPLPIFQTQEKHPCTEPKQEPQNVCHMAEGQGPMHTNKYYQNFVMGFQNQTVFPLPYGIRWEDGIGGSGPDQVGMAVVHHEADARIFIKSTTGSAASKRYSLPLGDPALINFSAKEFTPPPKFSASRPTDQFCLNVTLTGGDGNMRMPVCQGMAFATAVYTKLTPRIFIRAPPGYVITQAAGSDGRFLKIRIQLKDGNIVLLYIFSDGKKWTGGDDAQFKAVGDTVEIMMKDKYEGAIIQGSKVSKGSKTMKEDEAAYDRAAGWYPGSAALSSMKLNNENTGSYTISYYRENILKEGIFGGPLVYGLPHHIAALSGNAKEKKTSLKLDSRVNGPMTAVSSADLEMTEDGLPNKVAFGLGLEKDISQADKDVVKEVVKKEMAEDLTALKAEGTYFKGKKLARSAYICLSAWDAVKDEGLTKECLDKVKAAFDPFTKNAVTPKLFYDSMFGGIVSDAYHTQPGKPAEKINADFGNMFYNDHHFHYSYFIQAGAVIAWLDGQIDKKAKIDNKDSWAAKNKDYINTFIRETANPSPGDSKFTPFRNFDWFHGHSWAAGLYEFGDGRNEESSSEDYNYAYGMRLWGAAIDDNAIEGRGLLMLGIMRKSMNMYMLTGSQLSVQPQEVKGNFVCGILWENSVDYATWFSPAVEAIQGIHMIPTTPISEYIRDPAFAKAEFQGTYGGKLDKMPVNPWKSIWAMNVATFDPNVAWDFFSNKAFDKKLLDDGLSQSWAVAFTAGMKVTVGKRGAPKKRDALPEPMLSNFTGLSW</sequence>
<dbReference type="EMBL" id="ML120433">
    <property type="protein sequence ID" value="RPA94786.1"/>
    <property type="molecule type" value="Genomic_DNA"/>
</dbReference>
<keyword evidence="9" id="KW-0732">Signal</keyword>
<dbReference type="Proteomes" id="UP000276215">
    <property type="component" value="Unassembled WGS sequence"/>
</dbReference>
<protein>
    <recommendedName>
        <fullName evidence="3">glucan endo-1,3-beta-D-glucosidase</fullName>
        <ecNumber evidence="3">3.2.1.39</ecNumber>
    </recommendedName>
</protein>
<keyword evidence="13" id="KW-1185">Reference proteome</keyword>
<feature type="signal peptide" evidence="9">
    <location>
        <begin position="1"/>
        <end position="17"/>
    </location>
</feature>
<evidence type="ECO:0000313" key="13">
    <source>
        <dbReference type="Proteomes" id="UP000276215"/>
    </source>
</evidence>
<keyword evidence="4 12" id="KW-0378">Hydrolase</keyword>
<evidence type="ECO:0000256" key="9">
    <source>
        <dbReference type="SAM" id="SignalP"/>
    </source>
</evidence>
<evidence type="ECO:0000256" key="1">
    <source>
        <dbReference type="ARBA" id="ARBA00000382"/>
    </source>
</evidence>
<dbReference type="GO" id="GO:0052861">
    <property type="term" value="F:endo-1,3(4)-beta-glucanase activity"/>
    <property type="evidence" value="ECO:0007669"/>
    <property type="project" value="InterPro"/>
</dbReference>
<dbReference type="InterPro" id="IPR040451">
    <property type="entry name" value="GH81_N"/>
</dbReference>
<dbReference type="STRING" id="1336337.A0A3N4J976"/>
<evidence type="ECO:0000256" key="8">
    <source>
        <dbReference type="ARBA" id="ARBA00023326"/>
    </source>
</evidence>
<comment type="catalytic activity">
    <reaction evidence="1">
        <text>Hydrolysis of (1-&gt;3)-beta-D-glucosidic linkages in (1-&gt;3)-beta-D-glucans.</text>
        <dbReference type="EC" id="3.2.1.39"/>
    </reaction>
</comment>
<keyword evidence="7" id="KW-0961">Cell wall biogenesis/degradation</keyword>